<evidence type="ECO:0008006" key="6">
    <source>
        <dbReference type="Google" id="ProtNLM"/>
    </source>
</evidence>
<dbReference type="Pfam" id="PF10335">
    <property type="entry name" value="DUF294_C"/>
    <property type="match status" value="1"/>
</dbReference>
<dbReference type="PANTHER" id="PTHR19959">
    <property type="entry name" value="KINESIN LIGHT CHAIN"/>
    <property type="match status" value="1"/>
</dbReference>
<feature type="repeat" description="TPR" evidence="1">
    <location>
        <begin position="908"/>
        <end position="941"/>
    </location>
</feature>
<comment type="caution">
    <text evidence="4">The sequence shown here is derived from an EMBL/GenBank/DDBJ whole genome shotgun (WGS) entry which is preliminary data.</text>
</comment>
<dbReference type="InterPro" id="IPR011990">
    <property type="entry name" value="TPR-like_helical_dom_sf"/>
</dbReference>
<proteinExistence type="predicted"/>
<dbReference type="Pfam" id="PF13374">
    <property type="entry name" value="TPR_10"/>
    <property type="match status" value="1"/>
</dbReference>
<accession>A0ABS0AXA5</accession>
<feature type="repeat" description="TPR" evidence="1">
    <location>
        <begin position="994"/>
        <end position="1027"/>
    </location>
</feature>
<keyword evidence="5" id="KW-1185">Reference proteome</keyword>
<name>A0ABS0AXA5_9BACT</name>
<evidence type="ECO:0000259" key="3">
    <source>
        <dbReference type="Pfam" id="PF10335"/>
    </source>
</evidence>
<sequence length="1106" mass="123461">MSSTSQHVLFTTSKTPQVFSEKASGEAWCAHHLTTYTGAEKNPIPTDHGAIAKVGKGYRMVLTDGLGHWDPKAIGTVALEVMERALSMSLKEQVAKGKGSYQGFLKGLAIEYKNREGTTLLQLEVETRLKKLGVTLGKCGDSTALIIDERGAVCYSSVDTTHHLKSDKKEIGLLAIGGNFQPEWLNHATYVKTTLKVDKAFAIVASDGLTKSFCQKDGTIDSKRFRYAVLTGKALFVGEKIPKFAPLSLTPEVINAHLRHAAAEFAQREQKERKTLIRKELEEKKVPGQVIEKELKKIHAGDDTTILTVALHKNSLSSSSSSQDPLYRSLIEAYQKKECEGQRLALTALAKRSRTQGNLQDAAHFLNGAASLYPLEQVPPYLFDLLEELETLYLKSLGTVVPTPYGILLYYREKLASIRQYVSIQLASQTPVEEVQKSLTQAHKGILIALIKEGLEIFGKPPTPFMIMGLGSMAREEMCPYSDVEFAIAVKKSSPTIKHYFRTFAKWITFRIINFGETAYRLIKYRKTDRTHIEESLTPQGFSMDSGGLSPLGRPGGHELIGTPEELALYQDPTWLKKHSGEIILANALTQTSFVYGEEKLLQAYTQAINRFLNLKEGATLKFFGGTKQRELRGLDLLRGHLHEFKPTLDEDRIQGRAFGVKQDLYRPLQMAISGLLLYLGFRSCKTLEGIKSLQERGFLNKQGATRLKKALRSLLTLRIQTHLFYQKEQEILYLPKGPKDTSAQGLYLIDNSNALREIYRVLIPLHTAVQSFVQNPQITFKDLFFYDKTLGTLDHSAKEKLQYDKAEASYTLAAALNPNNTATLRHLGQIKQTLGKVNDALIYKQENLRLLKQQHGETPHPGTTTALNELGLAYNDLGESKKAIECSRQALAMGRKLYGTKPHPTISKSLNNLGLAHFASREMEKAIDFYNQALAIDRKLYGNKPHSDIAIRLNNLGSAYQALGKPQKAIDYLNQSLAMGHKIDGNKPHPDIAIRLNNLGSAYQALGKPQKAINSYNHALAIDHKLYGNRPHPQVALRLWNLGTAYYDLKQYGKAKDHLLRAHTMFMKVCGPNHPDTKGVKEWLAKNDSVRTSCSGQRHTPLSDV</sequence>
<dbReference type="SMART" id="SM00028">
    <property type="entry name" value="TPR"/>
    <property type="match status" value="7"/>
</dbReference>
<evidence type="ECO:0000256" key="1">
    <source>
        <dbReference type="PROSITE-ProRule" id="PRU00339"/>
    </source>
</evidence>
<dbReference type="PANTHER" id="PTHR19959:SF119">
    <property type="entry name" value="FUNGAL LIPASE-LIKE DOMAIN-CONTAINING PROTEIN"/>
    <property type="match status" value="1"/>
</dbReference>
<reference evidence="4 5" key="1">
    <citation type="submission" date="2020-01" db="EMBL/GenBank/DDBJ databases">
        <title>Draft genome sequence of Cand. Neptunochlamydia vexilliferae K9.</title>
        <authorList>
            <person name="Schulz F."/>
            <person name="Koestlbacher S."/>
            <person name="Wascher F."/>
            <person name="Pizzetti I."/>
            <person name="Horn M."/>
        </authorList>
    </citation>
    <scope>NUCLEOTIDE SEQUENCE [LARGE SCALE GENOMIC DNA]</scope>
    <source>
        <strain evidence="4 5">K9</strain>
    </source>
</reference>
<dbReference type="RefSeq" id="WP_194847056.1">
    <property type="nucleotide sequence ID" value="NZ_JAAEJV010000004.1"/>
</dbReference>
<gene>
    <name evidence="4" type="ORF">NEPTK9_000268</name>
</gene>
<feature type="domain" description="DUF294" evidence="3">
    <location>
        <begin position="653"/>
        <end position="725"/>
    </location>
</feature>
<dbReference type="Pfam" id="PF13424">
    <property type="entry name" value="TPR_12"/>
    <property type="match status" value="2"/>
</dbReference>
<dbReference type="Gene3D" id="1.25.40.10">
    <property type="entry name" value="Tetratricopeptide repeat domain"/>
    <property type="match status" value="2"/>
</dbReference>
<dbReference type="Pfam" id="PF03445">
    <property type="entry name" value="DUF294"/>
    <property type="match status" value="1"/>
</dbReference>
<evidence type="ECO:0000313" key="4">
    <source>
        <dbReference type="EMBL" id="MBF5058769.1"/>
    </source>
</evidence>
<evidence type="ECO:0000259" key="2">
    <source>
        <dbReference type="Pfam" id="PF03445"/>
    </source>
</evidence>
<feature type="repeat" description="TPR" evidence="1">
    <location>
        <begin position="865"/>
        <end position="898"/>
    </location>
</feature>
<dbReference type="Pfam" id="PF13181">
    <property type="entry name" value="TPR_8"/>
    <property type="match status" value="1"/>
</dbReference>
<keyword evidence="1" id="KW-0802">TPR repeat</keyword>
<dbReference type="PROSITE" id="PS50005">
    <property type="entry name" value="TPR"/>
    <property type="match status" value="3"/>
</dbReference>
<feature type="domain" description="Protein-PII uridylyltransferase N-terminal" evidence="2">
    <location>
        <begin position="418"/>
        <end position="516"/>
    </location>
</feature>
<organism evidence="4 5">
    <name type="scientific">Candidatus Neptunichlamydia vexilliferae</name>
    <dbReference type="NCBI Taxonomy" id="1651774"/>
    <lineage>
        <taxon>Bacteria</taxon>
        <taxon>Pseudomonadati</taxon>
        <taxon>Chlamydiota</taxon>
        <taxon>Chlamydiia</taxon>
        <taxon>Parachlamydiales</taxon>
        <taxon>Simkaniaceae</taxon>
        <taxon>Candidatus Neptunichlamydia</taxon>
    </lineage>
</organism>
<dbReference type="SUPFAM" id="SSF48452">
    <property type="entry name" value="TPR-like"/>
    <property type="match status" value="2"/>
</dbReference>
<dbReference type="InterPro" id="IPR019734">
    <property type="entry name" value="TPR_rpt"/>
</dbReference>
<protein>
    <recommendedName>
        <fullName evidence="6">Protein-PII uridylyltransferase N-terminal domain-containing protein</fullName>
    </recommendedName>
</protein>
<dbReference type="EMBL" id="JAAEJV010000004">
    <property type="protein sequence ID" value="MBF5058769.1"/>
    <property type="molecule type" value="Genomic_DNA"/>
</dbReference>
<dbReference type="Proteomes" id="UP001194714">
    <property type="component" value="Unassembled WGS sequence"/>
</dbReference>
<dbReference type="InterPro" id="IPR018821">
    <property type="entry name" value="DUF294_put_nucleoTrafse_sb-bd"/>
</dbReference>
<evidence type="ECO:0000313" key="5">
    <source>
        <dbReference type="Proteomes" id="UP001194714"/>
    </source>
</evidence>
<dbReference type="InterPro" id="IPR005105">
    <property type="entry name" value="GlnD_Uridyltrans_N"/>
</dbReference>